<proteinExistence type="predicted"/>
<evidence type="ECO:0000256" key="3">
    <source>
        <dbReference type="ARBA" id="ARBA00022989"/>
    </source>
</evidence>
<feature type="transmembrane region" description="Helical" evidence="5">
    <location>
        <begin position="291"/>
        <end position="313"/>
    </location>
</feature>
<keyword evidence="4 5" id="KW-0472">Membrane</keyword>
<feature type="transmembrane region" description="Helical" evidence="5">
    <location>
        <begin position="71"/>
        <end position="92"/>
    </location>
</feature>
<dbReference type="GO" id="GO:0015385">
    <property type="term" value="F:sodium:proton antiporter activity"/>
    <property type="evidence" value="ECO:0007669"/>
    <property type="project" value="TreeGrafter"/>
</dbReference>
<feature type="domain" description="Sodium/calcium exchanger membrane region" evidence="6">
    <location>
        <begin position="72"/>
        <end position="224"/>
    </location>
</feature>
<sequence>MDRPNTPRHFARSAAAQPLLPHASVPPAAGTGPSRLVAPATWALLAGTWLVAGLFIAFGGSWLAAPLGPGLAAGVFALLFATTLAASFGVVHEADHLAQQLGEPYGTLVLTLSIVSIEVILIASVLLGPGEASSIGRDSIFAVMMIIMNLVIGICLLAGAARHGDQEYNAQGATAYLGMIALLTGTALVLPNHLGGAGAFSTPQALGMAALTAGLYAAFLWLQMGSHRRYFLQPAAGRMAVPASAPLPVPQESEALPGTGRRAVFVRSLVLLALVLPIVLLAHYLAIVTDYGLAAAGAPAAVGGVLIAIIVFTPESITAVRAAMGNGMQRTLNLCLGAFVSTVGLTVPAVLLIGVATGRRMAMGLSGTEVVLAVLTVALSMLSFNGQRTSPLQGLMHLALFSVFGLVLFLP</sequence>
<reference evidence="7 8" key="1">
    <citation type="submission" date="2020-08" db="EMBL/GenBank/DDBJ databases">
        <title>Functional genomics of gut bacteria from endangered species of beetles.</title>
        <authorList>
            <person name="Carlos-Shanley C."/>
        </authorList>
    </citation>
    <scope>NUCLEOTIDE SEQUENCE [LARGE SCALE GENOMIC DNA]</scope>
    <source>
        <strain evidence="7 8">S00198</strain>
    </source>
</reference>
<evidence type="ECO:0000313" key="7">
    <source>
        <dbReference type="EMBL" id="MBB6563893.1"/>
    </source>
</evidence>
<feature type="transmembrane region" description="Helical" evidence="5">
    <location>
        <begin position="203"/>
        <end position="222"/>
    </location>
</feature>
<dbReference type="GO" id="GO:0015386">
    <property type="term" value="F:potassium:proton antiporter activity"/>
    <property type="evidence" value="ECO:0007669"/>
    <property type="project" value="TreeGrafter"/>
</dbReference>
<dbReference type="PANTHER" id="PTHR37958">
    <property type="entry name" value="SODIUM-POTASSIUM/PROTON ANTIPORTER CHAA"/>
    <property type="match status" value="1"/>
</dbReference>
<evidence type="ECO:0000256" key="1">
    <source>
        <dbReference type="ARBA" id="ARBA00004141"/>
    </source>
</evidence>
<dbReference type="InterPro" id="IPR052946">
    <property type="entry name" value="Alkaline_pH_Ca-Antiporter"/>
</dbReference>
<accession>A0A7X0UD79</accession>
<dbReference type="RefSeq" id="WP_184865367.1">
    <property type="nucleotide sequence ID" value="NZ_JACHLK010000024.1"/>
</dbReference>
<feature type="transmembrane region" description="Helical" evidence="5">
    <location>
        <begin position="104"/>
        <end position="127"/>
    </location>
</feature>
<dbReference type="PANTHER" id="PTHR37958:SF1">
    <property type="entry name" value="SODIUM-POTASSIUM_PROTON ANTIPORTER CHAA"/>
    <property type="match status" value="1"/>
</dbReference>
<protein>
    <submittedName>
        <fullName evidence="7">Ca2+:H+ antiporter</fullName>
    </submittedName>
</protein>
<dbReference type="AlphaFoldDB" id="A0A7X0UD79"/>
<feature type="transmembrane region" description="Helical" evidence="5">
    <location>
        <begin position="394"/>
        <end position="410"/>
    </location>
</feature>
<feature type="domain" description="Sodium/calcium exchanger membrane region" evidence="6">
    <location>
        <begin position="269"/>
        <end position="408"/>
    </location>
</feature>
<dbReference type="Pfam" id="PF01699">
    <property type="entry name" value="Na_Ca_ex"/>
    <property type="match status" value="2"/>
</dbReference>
<dbReference type="EMBL" id="JACHLK010000024">
    <property type="protein sequence ID" value="MBB6563893.1"/>
    <property type="molecule type" value="Genomic_DNA"/>
</dbReference>
<name>A0A7X0UD79_9BURK</name>
<dbReference type="InterPro" id="IPR004837">
    <property type="entry name" value="NaCa_Exmemb"/>
</dbReference>
<evidence type="ECO:0000256" key="5">
    <source>
        <dbReference type="SAM" id="Phobius"/>
    </source>
</evidence>
<gene>
    <name evidence="7" type="ORF">HNP48_006619</name>
</gene>
<feature type="transmembrane region" description="Helical" evidence="5">
    <location>
        <begin position="362"/>
        <end position="382"/>
    </location>
</feature>
<comment type="subcellular location">
    <subcellularLocation>
        <location evidence="1">Membrane</location>
        <topology evidence="1">Multi-pass membrane protein</topology>
    </subcellularLocation>
</comment>
<organism evidence="7 8">
    <name type="scientific">Acidovorax soli</name>
    <dbReference type="NCBI Taxonomy" id="592050"/>
    <lineage>
        <taxon>Bacteria</taxon>
        <taxon>Pseudomonadati</taxon>
        <taxon>Pseudomonadota</taxon>
        <taxon>Betaproteobacteria</taxon>
        <taxon>Burkholderiales</taxon>
        <taxon>Comamonadaceae</taxon>
        <taxon>Acidovorax</taxon>
    </lineage>
</organism>
<keyword evidence="2 5" id="KW-0812">Transmembrane</keyword>
<evidence type="ECO:0000256" key="2">
    <source>
        <dbReference type="ARBA" id="ARBA00022692"/>
    </source>
</evidence>
<feature type="transmembrane region" description="Helical" evidence="5">
    <location>
        <begin position="264"/>
        <end position="285"/>
    </location>
</feature>
<evidence type="ECO:0000256" key="4">
    <source>
        <dbReference type="ARBA" id="ARBA00023136"/>
    </source>
</evidence>
<keyword evidence="3 5" id="KW-1133">Transmembrane helix</keyword>
<keyword evidence="8" id="KW-1185">Reference proteome</keyword>
<dbReference type="GO" id="GO:0005886">
    <property type="term" value="C:plasma membrane"/>
    <property type="evidence" value="ECO:0007669"/>
    <property type="project" value="TreeGrafter"/>
</dbReference>
<evidence type="ECO:0000259" key="6">
    <source>
        <dbReference type="Pfam" id="PF01699"/>
    </source>
</evidence>
<dbReference type="Proteomes" id="UP000575083">
    <property type="component" value="Unassembled WGS sequence"/>
</dbReference>
<feature type="transmembrane region" description="Helical" evidence="5">
    <location>
        <begin position="42"/>
        <end position="65"/>
    </location>
</feature>
<feature type="transmembrane region" description="Helical" evidence="5">
    <location>
        <begin position="139"/>
        <end position="161"/>
    </location>
</feature>
<feature type="transmembrane region" description="Helical" evidence="5">
    <location>
        <begin position="173"/>
        <end position="191"/>
    </location>
</feature>
<comment type="caution">
    <text evidence="7">The sequence shown here is derived from an EMBL/GenBank/DDBJ whole genome shotgun (WGS) entry which is preliminary data.</text>
</comment>
<evidence type="ECO:0000313" key="8">
    <source>
        <dbReference type="Proteomes" id="UP000575083"/>
    </source>
</evidence>
<feature type="transmembrane region" description="Helical" evidence="5">
    <location>
        <begin position="334"/>
        <end position="356"/>
    </location>
</feature>